<keyword evidence="3" id="KW-1185">Reference proteome</keyword>
<reference evidence="2 3" key="1">
    <citation type="journal article" date="2019" name="Int. J. Syst. Evol. Microbiol.">
        <title>The Global Catalogue of Microorganisms (GCM) 10K type strain sequencing project: providing services to taxonomists for standard genome sequencing and annotation.</title>
        <authorList>
            <consortium name="The Broad Institute Genomics Platform"/>
            <consortium name="The Broad Institute Genome Sequencing Center for Infectious Disease"/>
            <person name="Wu L."/>
            <person name="Ma J."/>
        </authorList>
    </citation>
    <scope>NUCLEOTIDE SEQUENCE [LARGE SCALE GENOMIC DNA]</scope>
    <source>
        <strain evidence="2 3">JCM 16374</strain>
    </source>
</reference>
<evidence type="ECO:0000313" key="2">
    <source>
        <dbReference type="EMBL" id="GAA2661145.1"/>
    </source>
</evidence>
<protein>
    <recommendedName>
        <fullName evidence="4">DUF1876 domain-containing protein</fullName>
    </recommendedName>
</protein>
<accession>A0ABN3RUE4</accession>
<dbReference type="Pfam" id="PF08962">
    <property type="entry name" value="Rv2632c-like"/>
    <property type="match status" value="1"/>
</dbReference>
<evidence type="ECO:0008006" key="4">
    <source>
        <dbReference type="Google" id="ProtNLM"/>
    </source>
</evidence>
<dbReference type="SUPFAM" id="SSF143212">
    <property type="entry name" value="Rv2632c-like"/>
    <property type="match status" value="1"/>
</dbReference>
<proteinExistence type="predicted"/>
<dbReference type="Gene3D" id="3.30.160.240">
    <property type="entry name" value="Rv1738"/>
    <property type="match status" value="1"/>
</dbReference>
<dbReference type="InterPro" id="IPR038070">
    <property type="entry name" value="Rv2632c-like_sf"/>
</dbReference>
<evidence type="ECO:0000256" key="1">
    <source>
        <dbReference type="SAM" id="MobiDB-lite"/>
    </source>
</evidence>
<name>A0ABN3RUE4_9ACTN</name>
<dbReference type="EMBL" id="BAAARK010000008">
    <property type="protein sequence ID" value="GAA2661145.1"/>
    <property type="molecule type" value="Genomic_DNA"/>
</dbReference>
<sequence length="127" mass="13442">MAGAPGAPGRGAPVVHAVRRAGRERTLVAAIPEVTAMLKTAVGWHVELEFEEDVHRTRAAALVRLPDGTEVRSHGYASRHPADGNQPRVGEEVAGARALNDLAMQLLTKAHGEIDSASGRTSFPLSH</sequence>
<evidence type="ECO:0000313" key="3">
    <source>
        <dbReference type="Proteomes" id="UP001500994"/>
    </source>
</evidence>
<organism evidence="2 3">
    <name type="scientific">Streptomyces lunalinharesii</name>
    <dbReference type="NCBI Taxonomy" id="333384"/>
    <lineage>
        <taxon>Bacteria</taxon>
        <taxon>Bacillati</taxon>
        <taxon>Actinomycetota</taxon>
        <taxon>Actinomycetes</taxon>
        <taxon>Kitasatosporales</taxon>
        <taxon>Streptomycetaceae</taxon>
        <taxon>Streptomyces</taxon>
    </lineage>
</organism>
<dbReference type="InterPro" id="IPR015057">
    <property type="entry name" value="Rv2632c-like"/>
</dbReference>
<feature type="region of interest" description="Disordered" evidence="1">
    <location>
        <begin position="72"/>
        <end position="92"/>
    </location>
</feature>
<comment type="caution">
    <text evidence="2">The sequence shown here is derived from an EMBL/GenBank/DDBJ whole genome shotgun (WGS) entry which is preliminary data.</text>
</comment>
<dbReference type="Proteomes" id="UP001500994">
    <property type="component" value="Unassembled WGS sequence"/>
</dbReference>
<gene>
    <name evidence="2" type="ORF">GCM10009864_30540</name>
</gene>